<dbReference type="PANTHER" id="PTHR14899:SF0">
    <property type="entry name" value="G KINASE-ANCHORING PROTEIN 1"/>
    <property type="match status" value="1"/>
</dbReference>
<evidence type="ECO:0000256" key="4">
    <source>
        <dbReference type="ARBA" id="ARBA00023054"/>
    </source>
</evidence>
<sequence length="355" mass="40241">AFLHIFSGVFYSNFPICGSLRKVFEGQEVVSRMSFTTSSRFSVLQLVGDNQSKKSKKPPENAENPGKKPKPKKAREKKGPPEVQKPKKPEPEKEQMPTKKQKQLERKLKKKEEHITEKQWSNWQARDAELVDEIFEKDLKEAILLSQIEQEGNRRKKAEAAPAGDEGAGKKGKKPKKISLQEFMAKSDGQEPAKTEGEEKSFSFGEIEERVREIIRKEQYRMIGCSASGPETVIKIDDAPSPNPADEEEAKERQIEALEASVVALKLEVTEWQMKYEGATKLLEEQSKLISVQLANPTTESLLKRIDELQRQQVELYHEIGNLHVLLEQERSRNQGDGSKIKNGGMKKSVRFSAA</sequence>
<evidence type="ECO:0000256" key="2">
    <source>
        <dbReference type="ARBA" id="ARBA00006662"/>
    </source>
</evidence>
<evidence type="ECO:0000313" key="8">
    <source>
        <dbReference type="Proteomes" id="UP000092462"/>
    </source>
</evidence>
<dbReference type="GO" id="GO:0007165">
    <property type="term" value="P:signal transduction"/>
    <property type="evidence" value="ECO:0007669"/>
    <property type="project" value="InterPro"/>
</dbReference>
<dbReference type="VEuPathDB" id="VectorBase:PPAPM1_010740"/>
<dbReference type="EMBL" id="AJVK01006362">
    <property type="status" value="NOT_ANNOTATED_CDS"/>
    <property type="molecule type" value="Genomic_DNA"/>
</dbReference>
<dbReference type="AlphaFoldDB" id="A0A1B0DJY3"/>
<evidence type="ECO:0000256" key="5">
    <source>
        <dbReference type="SAM" id="Coils"/>
    </source>
</evidence>
<proteinExistence type="inferred from homology"/>
<dbReference type="InterPro" id="IPR026109">
    <property type="entry name" value="GKAP1"/>
</dbReference>
<feature type="region of interest" description="Disordered" evidence="6">
    <location>
        <begin position="147"/>
        <end position="202"/>
    </location>
</feature>
<evidence type="ECO:0000256" key="1">
    <source>
        <dbReference type="ARBA" id="ARBA00004555"/>
    </source>
</evidence>
<reference evidence="7" key="1">
    <citation type="submission" date="2022-08" db="UniProtKB">
        <authorList>
            <consortium name="EnsemblMetazoa"/>
        </authorList>
    </citation>
    <scope>IDENTIFICATION</scope>
    <source>
        <strain evidence="7">Israel</strain>
    </source>
</reference>
<feature type="region of interest" description="Disordered" evidence="6">
    <location>
        <begin position="329"/>
        <end position="355"/>
    </location>
</feature>
<feature type="region of interest" description="Disordered" evidence="6">
    <location>
        <begin position="47"/>
        <end position="123"/>
    </location>
</feature>
<protein>
    <submittedName>
        <fullName evidence="7">Uncharacterized protein</fullName>
    </submittedName>
</protein>
<feature type="compositionally biased region" description="Basic and acidic residues" evidence="6">
    <location>
        <begin position="77"/>
        <end position="117"/>
    </location>
</feature>
<keyword evidence="3" id="KW-0333">Golgi apparatus</keyword>
<feature type="coiled-coil region" evidence="5">
    <location>
        <begin position="248"/>
        <end position="275"/>
    </location>
</feature>
<evidence type="ECO:0000313" key="7">
    <source>
        <dbReference type="EnsemblMetazoa" id="PPAI008557-PA"/>
    </source>
</evidence>
<dbReference type="Proteomes" id="UP000092462">
    <property type="component" value="Unassembled WGS sequence"/>
</dbReference>
<evidence type="ECO:0000256" key="6">
    <source>
        <dbReference type="SAM" id="MobiDB-lite"/>
    </source>
</evidence>
<dbReference type="PANTHER" id="PTHR14899">
    <property type="entry name" value="G KINASE ANCHORING PROTEIN 1"/>
    <property type="match status" value="1"/>
</dbReference>
<name>A0A1B0DJY3_PHLPP</name>
<comment type="similarity">
    <text evidence="2">Belongs to the GKAP1 family.</text>
</comment>
<accession>A0A1B0DJY3</accession>
<dbReference type="GO" id="GO:0005794">
    <property type="term" value="C:Golgi apparatus"/>
    <property type="evidence" value="ECO:0007669"/>
    <property type="project" value="UniProtKB-SubCell"/>
</dbReference>
<organism evidence="7 8">
    <name type="scientific">Phlebotomus papatasi</name>
    <name type="common">Sandfly</name>
    <dbReference type="NCBI Taxonomy" id="29031"/>
    <lineage>
        <taxon>Eukaryota</taxon>
        <taxon>Metazoa</taxon>
        <taxon>Ecdysozoa</taxon>
        <taxon>Arthropoda</taxon>
        <taxon>Hexapoda</taxon>
        <taxon>Insecta</taxon>
        <taxon>Pterygota</taxon>
        <taxon>Neoptera</taxon>
        <taxon>Endopterygota</taxon>
        <taxon>Diptera</taxon>
        <taxon>Nematocera</taxon>
        <taxon>Psychodoidea</taxon>
        <taxon>Psychodidae</taxon>
        <taxon>Phlebotomus</taxon>
        <taxon>Phlebotomus</taxon>
    </lineage>
</organism>
<feature type="compositionally biased region" description="Basic residues" evidence="6">
    <location>
        <begin position="67"/>
        <end position="76"/>
    </location>
</feature>
<evidence type="ECO:0000256" key="3">
    <source>
        <dbReference type="ARBA" id="ARBA00023034"/>
    </source>
</evidence>
<dbReference type="VEuPathDB" id="VectorBase:PPAI008557"/>
<comment type="subcellular location">
    <subcellularLocation>
        <location evidence="1">Golgi apparatus</location>
    </subcellularLocation>
</comment>
<dbReference type="EnsemblMetazoa" id="PPAI008557-RA">
    <property type="protein sequence ID" value="PPAI008557-PA"/>
    <property type="gene ID" value="PPAI008557"/>
</dbReference>
<keyword evidence="8" id="KW-1185">Reference proteome</keyword>
<keyword evidence="4 5" id="KW-0175">Coiled coil</keyword>
<feature type="compositionally biased region" description="Basic and acidic residues" evidence="6">
    <location>
        <begin position="188"/>
        <end position="202"/>
    </location>
</feature>